<dbReference type="Proteomes" id="UP001634394">
    <property type="component" value="Unassembled WGS sequence"/>
</dbReference>
<evidence type="ECO:0000313" key="2">
    <source>
        <dbReference type="Proteomes" id="UP001634394"/>
    </source>
</evidence>
<dbReference type="AlphaFoldDB" id="A0ABD3XM92"/>
<protein>
    <submittedName>
        <fullName evidence="1">Uncharacterized protein</fullName>
    </submittedName>
</protein>
<proteinExistence type="predicted"/>
<name>A0ABD3XM92_SINWO</name>
<dbReference type="EMBL" id="JBJQND010000002">
    <property type="protein sequence ID" value="KAL3886721.1"/>
    <property type="molecule type" value="Genomic_DNA"/>
</dbReference>
<organism evidence="1 2">
    <name type="scientific">Sinanodonta woodiana</name>
    <name type="common">Chinese pond mussel</name>
    <name type="synonym">Anodonta woodiana</name>
    <dbReference type="NCBI Taxonomy" id="1069815"/>
    <lineage>
        <taxon>Eukaryota</taxon>
        <taxon>Metazoa</taxon>
        <taxon>Spiralia</taxon>
        <taxon>Lophotrochozoa</taxon>
        <taxon>Mollusca</taxon>
        <taxon>Bivalvia</taxon>
        <taxon>Autobranchia</taxon>
        <taxon>Heteroconchia</taxon>
        <taxon>Palaeoheterodonta</taxon>
        <taxon>Unionida</taxon>
        <taxon>Unionoidea</taxon>
        <taxon>Unionidae</taxon>
        <taxon>Unioninae</taxon>
        <taxon>Sinanodonta</taxon>
    </lineage>
</organism>
<reference evidence="1 2" key="1">
    <citation type="submission" date="2024-11" db="EMBL/GenBank/DDBJ databases">
        <title>Chromosome-level genome assembly of the freshwater bivalve Anodonta woodiana.</title>
        <authorList>
            <person name="Chen X."/>
        </authorList>
    </citation>
    <scope>NUCLEOTIDE SEQUENCE [LARGE SCALE GENOMIC DNA]</scope>
    <source>
        <strain evidence="1">MN2024</strain>
        <tissue evidence="1">Gills</tissue>
    </source>
</reference>
<evidence type="ECO:0000313" key="1">
    <source>
        <dbReference type="EMBL" id="KAL3886721.1"/>
    </source>
</evidence>
<gene>
    <name evidence="1" type="ORF">ACJMK2_026699</name>
</gene>
<sequence>MAILDKGNNKLGTNQAVVIGDELQLIIEGNGGFAFMASSCIATDGYPDYTHSKNLIINGYVSD</sequence>
<comment type="caution">
    <text evidence="1">The sequence shown here is derived from an EMBL/GenBank/DDBJ whole genome shotgun (WGS) entry which is preliminary data.</text>
</comment>
<keyword evidence="2" id="KW-1185">Reference proteome</keyword>
<accession>A0ABD3XM92</accession>